<protein>
    <submittedName>
        <fullName evidence="1">YdeI/OmpD-associated family protein</fullName>
    </submittedName>
</protein>
<dbReference type="RefSeq" id="WP_249902877.1">
    <property type="nucleotide sequence ID" value="NZ_JAMGBA010000001.1"/>
</dbReference>
<accession>A0ABT0RR66</accession>
<dbReference type="EMBL" id="JAMGBA010000001">
    <property type="protein sequence ID" value="MCL6697512.1"/>
    <property type="molecule type" value="Genomic_DNA"/>
</dbReference>
<keyword evidence="2" id="KW-1185">Reference proteome</keyword>
<sequence>MAKPTYFPTEADFRRWLKANHEIAPDLLVGFWKKSTGKPSIDWPQARDQALCFGWIDGVRKSLGDEAYTIRFTPRRKGSIWSKVNVDRFKALKADGQMTPAGELAYEENKHKTGLYSYEKPLASLDAGEEKLFRKDKSAWKYWEEQPPGYRKVVLNWITTAKKPETRAKRLATLIVDCAAGRRIAGYDWRKK</sequence>
<reference evidence="1 2" key="1">
    <citation type="submission" date="2022-05" db="EMBL/GenBank/DDBJ databases">
        <authorList>
            <person name="Jo J.-H."/>
            <person name="Im W.-T."/>
        </authorList>
    </citation>
    <scope>NUCLEOTIDE SEQUENCE [LARGE SCALE GENOMIC DNA]</scope>
    <source>
        <strain evidence="1 2">NSE70-1</strain>
    </source>
</reference>
<dbReference type="Proteomes" id="UP001203410">
    <property type="component" value="Unassembled WGS sequence"/>
</dbReference>
<proteinExistence type="predicted"/>
<organism evidence="1 2">
    <name type="scientific">Sphingomonas caseinilyticus</name>
    <dbReference type="NCBI Taxonomy" id="2908205"/>
    <lineage>
        <taxon>Bacteria</taxon>
        <taxon>Pseudomonadati</taxon>
        <taxon>Pseudomonadota</taxon>
        <taxon>Alphaproteobacteria</taxon>
        <taxon>Sphingomonadales</taxon>
        <taxon>Sphingomonadaceae</taxon>
        <taxon>Sphingomonas</taxon>
    </lineage>
</organism>
<dbReference type="Pfam" id="PF13376">
    <property type="entry name" value="OmdA"/>
    <property type="match status" value="1"/>
</dbReference>
<evidence type="ECO:0000313" key="1">
    <source>
        <dbReference type="EMBL" id="MCL6697512.1"/>
    </source>
</evidence>
<name>A0ABT0RR66_9SPHN</name>
<evidence type="ECO:0000313" key="2">
    <source>
        <dbReference type="Proteomes" id="UP001203410"/>
    </source>
</evidence>
<comment type="caution">
    <text evidence="1">The sequence shown here is derived from an EMBL/GenBank/DDBJ whole genome shotgun (WGS) entry which is preliminary data.</text>
</comment>
<gene>
    <name evidence="1" type="ORF">LZ496_01755</name>
</gene>